<dbReference type="SUPFAM" id="SSF53335">
    <property type="entry name" value="S-adenosyl-L-methionine-dependent methyltransferases"/>
    <property type="match status" value="1"/>
</dbReference>
<comment type="similarity">
    <text evidence="6">Belongs to the class I-like SAM-binding methyltransferase superfamily. Cation-dependent O-methyltransferase family.</text>
</comment>
<dbReference type="EMBL" id="BA000052">
    <property type="protein sequence ID" value="BAE60606.1"/>
    <property type="molecule type" value="Genomic_DNA"/>
</dbReference>
<dbReference type="GO" id="GO:0032259">
    <property type="term" value="P:methylation"/>
    <property type="evidence" value="ECO:0007669"/>
    <property type="project" value="UniProtKB-KW"/>
</dbReference>
<dbReference type="RefSeq" id="XP_023091396.1">
    <property type="nucleotide sequence ID" value="XM_023236473.1"/>
</dbReference>
<dbReference type="AlphaFoldDB" id="Q2UCV9"/>
<dbReference type="STRING" id="510516.Q2UCV9"/>
<dbReference type="Pfam" id="PF13578">
    <property type="entry name" value="Methyltransf_24"/>
    <property type="match status" value="1"/>
</dbReference>
<evidence type="ECO:0000256" key="4">
    <source>
        <dbReference type="ARBA" id="ARBA00022691"/>
    </source>
</evidence>
<proteinExistence type="inferred from homology"/>
<protein>
    <recommendedName>
        <fullName evidence="1">catechol O-methyltransferase</fullName>
        <ecNumber evidence="1">2.1.1.6</ecNumber>
    </recommendedName>
</protein>
<evidence type="ECO:0000256" key="6">
    <source>
        <dbReference type="ARBA" id="ARBA00023453"/>
    </source>
</evidence>
<evidence type="ECO:0000256" key="5">
    <source>
        <dbReference type="ARBA" id="ARBA00022939"/>
    </source>
</evidence>
<dbReference type="PANTHER" id="PTHR43836:SF2">
    <property type="entry name" value="CATECHOL O-METHYLTRANSFERASE 1-RELATED"/>
    <property type="match status" value="1"/>
</dbReference>
<dbReference type="GeneID" id="35119692"/>
<accession>Q2UCV9</accession>
<gene>
    <name evidence="7" type="ORF">AO090012000428</name>
</gene>
<organism evidence="7 8">
    <name type="scientific">Aspergillus oryzae (strain ATCC 42149 / RIB 40)</name>
    <name type="common">Yellow koji mold</name>
    <dbReference type="NCBI Taxonomy" id="510516"/>
    <lineage>
        <taxon>Eukaryota</taxon>
        <taxon>Fungi</taxon>
        <taxon>Dikarya</taxon>
        <taxon>Ascomycota</taxon>
        <taxon>Pezizomycotina</taxon>
        <taxon>Eurotiomycetes</taxon>
        <taxon>Eurotiomycetidae</taxon>
        <taxon>Eurotiales</taxon>
        <taxon>Aspergillaceae</taxon>
        <taxon>Aspergillus</taxon>
        <taxon>Aspergillus subgen. Circumdati</taxon>
    </lineage>
</organism>
<evidence type="ECO:0000313" key="8">
    <source>
        <dbReference type="Proteomes" id="UP000006564"/>
    </source>
</evidence>
<evidence type="ECO:0000313" key="7">
    <source>
        <dbReference type="EMBL" id="BAE60606.1"/>
    </source>
</evidence>
<dbReference type="EC" id="2.1.1.6" evidence="1"/>
<name>Q2UCV9_ASPOR</name>
<dbReference type="EMBL" id="AP007161">
    <property type="protein sequence ID" value="BAE60606.1"/>
    <property type="molecule type" value="Genomic_DNA"/>
</dbReference>
<dbReference type="Gene3D" id="3.40.50.150">
    <property type="entry name" value="Vaccinia Virus protein VP39"/>
    <property type="match status" value="1"/>
</dbReference>
<evidence type="ECO:0000256" key="3">
    <source>
        <dbReference type="ARBA" id="ARBA00022679"/>
    </source>
</evidence>
<keyword evidence="8" id="KW-1185">Reference proteome</keyword>
<evidence type="ECO:0000256" key="2">
    <source>
        <dbReference type="ARBA" id="ARBA00022603"/>
    </source>
</evidence>
<dbReference type="GO" id="GO:0006584">
    <property type="term" value="P:catecholamine metabolic process"/>
    <property type="evidence" value="ECO:0007669"/>
    <property type="project" value="UniProtKB-KW"/>
</dbReference>
<dbReference type="VEuPathDB" id="FungiDB:AO090012000428"/>
<dbReference type="Proteomes" id="UP000006564">
    <property type="component" value="Chromosome 4"/>
</dbReference>
<dbReference type="GO" id="GO:0008171">
    <property type="term" value="F:O-methyltransferase activity"/>
    <property type="evidence" value="ECO:0007669"/>
    <property type="project" value="InterPro"/>
</dbReference>
<keyword evidence="3" id="KW-0808">Transferase</keyword>
<keyword evidence="4" id="KW-0949">S-adenosyl-L-methionine</keyword>
<dbReference type="InterPro" id="IPR029063">
    <property type="entry name" value="SAM-dependent_MTases_sf"/>
</dbReference>
<dbReference type="PROSITE" id="PS51682">
    <property type="entry name" value="SAM_OMT_I"/>
    <property type="match status" value="1"/>
</dbReference>
<reference evidence="7 8" key="1">
    <citation type="journal article" date="2005" name="Nature">
        <title>Genome sequencing and analysis of Aspergillus oryzae.</title>
        <authorList>
            <person name="Machida M."/>
            <person name="Asai K."/>
            <person name="Sano M."/>
            <person name="Tanaka T."/>
            <person name="Kumagai T."/>
            <person name="Terai G."/>
            <person name="Kusumoto K."/>
            <person name="Arima T."/>
            <person name="Akita O."/>
            <person name="Kashiwagi Y."/>
            <person name="Abe K."/>
            <person name="Gomi K."/>
            <person name="Horiuchi H."/>
            <person name="Kitamoto K."/>
            <person name="Kobayashi T."/>
            <person name="Takeuchi M."/>
            <person name="Denning D.W."/>
            <person name="Galagan J.E."/>
            <person name="Nierman W.C."/>
            <person name="Yu J."/>
            <person name="Archer D.B."/>
            <person name="Bennett J.W."/>
            <person name="Bhatnagar D."/>
            <person name="Cleveland T.E."/>
            <person name="Fedorova N.D."/>
            <person name="Gotoh O."/>
            <person name="Horikawa H."/>
            <person name="Hosoyama A."/>
            <person name="Ichinomiya M."/>
            <person name="Igarashi R."/>
            <person name="Iwashita K."/>
            <person name="Juvvadi P.R."/>
            <person name="Kato M."/>
            <person name="Kato Y."/>
            <person name="Kin T."/>
            <person name="Kokubun A."/>
            <person name="Maeda H."/>
            <person name="Maeyama N."/>
            <person name="Maruyama J."/>
            <person name="Nagasaki H."/>
            <person name="Nakajima T."/>
            <person name="Oda K."/>
            <person name="Okada K."/>
            <person name="Paulsen I."/>
            <person name="Sakamoto K."/>
            <person name="Sawano T."/>
            <person name="Takahashi M."/>
            <person name="Takase K."/>
            <person name="Terabayashi Y."/>
            <person name="Wortman J."/>
            <person name="Yamada O."/>
            <person name="Yamagata Y."/>
            <person name="Anazawa H."/>
            <person name="Hata Y."/>
            <person name="Koide Y."/>
            <person name="Komori T."/>
            <person name="Koyama Y."/>
            <person name="Minetoki T."/>
            <person name="Suharnan S."/>
            <person name="Tanaka A."/>
            <person name="Isono K."/>
            <person name="Kuhara S."/>
            <person name="Ogasawara N."/>
            <person name="Kikuchi H."/>
        </authorList>
    </citation>
    <scope>NUCLEOTIDE SEQUENCE [LARGE SCALE GENOMIC DNA]</scope>
    <source>
        <strain evidence="8">ATCC 42149 / RIB 40</strain>
    </source>
</reference>
<keyword evidence="2" id="KW-0489">Methyltransferase</keyword>
<dbReference type="KEGG" id="aor:AO090012000428"/>
<sequence>MLGSIAINGVSRFMCSTRHGVWTSAIGFACSVRDSTRYFVIAAISHVRKTQYTRRCPRRSMLINQTIEAKARALHEHIFSKPEDTYAGKPWDVVKAINDFADESRMMTFKNAKIEASRQQIAKIQPAPKTFIEFGGYVGASAIAWGAILRELNNTDSAVDVNVYTFELSPVNAGIARDLIRLAGLENTVHVLEGPAADSLKRLFEEGKLKEAGVDVAFFDHWEQFYLPDLQLCEDLGLFRKGSKVIADNTDFPGAPAYLEYVKSGGRQGGSYRYETESIETASNCGPVSSPYLYLNICVVVGTDCFSEHRRVLYLIWHSLHDEISRPAPLFPSAVKAHCRHVKQVTH</sequence>
<dbReference type="InterPro" id="IPR002935">
    <property type="entry name" value="SAM_O-MeTrfase"/>
</dbReference>
<dbReference type="HOGENOM" id="CLU_799193_0_0_1"/>
<dbReference type="PANTHER" id="PTHR43836">
    <property type="entry name" value="CATECHOL O-METHYLTRANSFERASE 1-RELATED"/>
    <property type="match status" value="1"/>
</dbReference>
<evidence type="ECO:0000256" key="1">
    <source>
        <dbReference type="ARBA" id="ARBA00012880"/>
    </source>
</evidence>
<dbReference type="OMA" id="FGTYIGC"/>
<keyword evidence="5" id="KW-0128">Catecholamine metabolism</keyword>